<dbReference type="RefSeq" id="WP_346043576.1">
    <property type="nucleotide sequence ID" value="NZ_BAAACP010000005.1"/>
</dbReference>
<keyword evidence="2" id="KW-1185">Reference proteome</keyword>
<comment type="caution">
    <text evidence="1">The sequence shown here is derived from an EMBL/GenBank/DDBJ whole genome shotgun (WGS) entry which is preliminary data.</text>
</comment>
<evidence type="ECO:0000313" key="2">
    <source>
        <dbReference type="Proteomes" id="UP001400965"/>
    </source>
</evidence>
<dbReference type="EMBL" id="BAAACP010000005">
    <property type="protein sequence ID" value="GAA0863058.1"/>
    <property type="molecule type" value="Genomic_DNA"/>
</dbReference>
<reference evidence="2" key="1">
    <citation type="journal article" date="2019" name="Int. J. Syst. Evol. Microbiol.">
        <title>The Global Catalogue of Microorganisms (GCM) 10K type strain sequencing project: providing services to taxonomists for standard genome sequencing and annotation.</title>
        <authorList>
            <consortium name="The Broad Institute Genomics Platform"/>
            <consortium name="The Broad Institute Genome Sequencing Center for Infectious Disease"/>
            <person name="Wu L."/>
            <person name="Ma J."/>
        </authorList>
    </citation>
    <scope>NUCLEOTIDE SEQUENCE [LARGE SCALE GENOMIC DNA]</scope>
    <source>
        <strain evidence="2">JCM 6486</strain>
    </source>
</reference>
<sequence>MRKIAGLFLMGIMITLLIGCGDKRESKNRDNNVKKSKYEIENLGSFSVTDKDFENFYSISKDAALANIDTLGKSDYLGPEKSAMVIFENNSIAFLLHAVDKPDVNDNTVLVTYHYDSNQNKHIRATIQYNQHQYADN</sequence>
<evidence type="ECO:0000313" key="1">
    <source>
        <dbReference type="EMBL" id="GAA0863058.1"/>
    </source>
</evidence>
<evidence type="ECO:0008006" key="3">
    <source>
        <dbReference type="Google" id="ProtNLM"/>
    </source>
</evidence>
<proteinExistence type="predicted"/>
<name>A0ABP3XBK1_9FIRM</name>
<dbReference type="Proteomes" id="UP001400965">
    <property type="component" value="Unassembled WGS sequence"/>
</dbReference>
<gene>
    <name evidence="1" type="ORF">GCM10008917_10890</name>
</gene>
<protein>
    <recommendedName>
        <fullName evidence="3">Lipoprotein</fullName>
    </recommendedName>
</protein>
<accession>A0ABP3XBK1</accession>
<dbReference type="PROSITE" id="PS51257">
    <property type="entry name" value="PROKAR_LIPOPROTEIN"/>
    <property type="match status" value="1"/>
</dbReference>
<organism evidence="1 2">
    <name type="scientific">Paraclostridium tenue</name>
    <dbReference type="NCBI Taxonomy" id="1737"/>
    <lineage>
        <taxon>Bacteria</taxon>
        <taxon>Bacillati</taxon>
        <taxon>Bacillota</taxon>
        <taxon>Clostridia</taxon>
        <taxon>Peptostreptococcales</taxon>
        <taxon>Peptostreptococcaceae</taxon>
        <taxon>Paraclostridium</taxon>
    </lineage>
</organism>